<keyword evidence="6" id="KW-0804">Transcription</keyword>
<dbReference type="Pfam" id="PF12829">
    <property type="entry name" value="Mhr1"/>
    <property type="match status" value="1"/>
</dbReference>
<dbReference type="PANTHER" id="PTHR28184">
    <property type="entry name" value="MITOCHONDRIAL HOMOLOGOUS RECOMBINATION PROTEIN 1"/>
    <property type="match status" value="1"/>
</dbReference>
<dbReference type="EMBL" id="NESQ01000155">
    <property type="protein sequence ID" value="PUU77356.1"/>
    <property type="molecule type" value="Genomic_DNA"/>
</dbReference>
<evidence type="ECO:0000256" key="5">
    <source>
        <dbReference type="ARBA" id="ARBA00023128"/>
    </source>
</evidence>
<dbReference type="GO" id="GO:0005840">
    <property type="term" value="C:ribosome"/>
    <property type="evidence" value="ECO:0007669"/>
    <property type="project" value="UniProtKB-KW"/>
</dbReference>
<evidence type="ECO:0000256" key="4">
    <source>
        <dbReference type="ARBA" id="ARBA00023015"/>
    </source>
</evidence>
<evidence type="ECO:0000313" key="11">
    <source>
        <dbReference type="Proteomes" id="UP000244722"/>
    </source>
</evidence>
<evidence type="ECO:0000256" key="9">
    <source>
        <dbReference type="SAM" id="MobiDB-lite"/>
    </source>
</evidence>
<comment type="similarity">
    <text evidence="2">Belongs to the mitochondrion-specific ribosomal protein mL67 family.</text>
</comment>
<keyword evidence="7" id="KW-0687">Ribonucleoprotein</keyword>
<keyword evidence="3" id="KW-0689">Ribosomal protein</keyword>
<name>A0A2T6ZPF7_TUBBO</name>
<dbReference type="OrthoDB" id="5333655at2759"/>
<protein>
    <recommendedName>
        <fullName evidence="8">Large ribosomal subunit protein mL67</fullName>
    </recommendedName>
</protein>
<gene>
    <name evidence="10" type="ORF">B9Z19DRAFT_1108945</name>
</gene>
<evidence type="ECO:0000256" key="8">
    <source>
        <dbReference type="ARBA" id="ARBA00035185"/>
    </source>
</evidence>
<dbReference type="AlphaFoldDB" id="A0A2T6ZPF7"/>
<evidence type="ECO:0000256" key="3">
    <source>
        <dbReference type="ARBA" id="ARBA00022980"/>
    </source>
</evidence>
<dbReference type="Proteomes" id="UP000244722">
    <property type="component" value="Unassembled WGS sequence"/>
</dbReference>
<accession>A0A2T6ZPF7</accession>
<comment type="caution">
    <text evidence="10">The sequence shown here is derived from an EMBL/GenBank/DDBJ whole genome shotgun (WGS) entry which is preliminary data.</text>
</comment>
<evidence type="ECO:0000256" key="6">
    <source>
        <dbReference type="ARBA" id="ARBA00023163"/>
    </source>
</evidence>
<dbReference type="GO" id="GO:1990904">
    <property type="term" value="C:ribonucleoprotein complex"/>
    <property type="evidence" value="ECO:0007669"/>
    <property type="project" value="UniProtKB-KW"/>
</dbReference>
<dbReference type="STRING" id="42251.A0A2T6ZPF7"/>
<dbReference type="GO" id="GO:0000150">
    <property type="term" value="F:DNA strand exchange activity"/>
    <property type="evidence" value="ECO:0007669"/>
    <property type="project" value="InterPro"/>
</dbReference>
<keyword evidence="11" id="KW-1185">Reference proteome</keyword>
<sequence length="270" mass="30927">MATTKPIQGVVKKVVRNPQVVKKTVKKVVNKIPKPYPIPPDHGKYIYIYNNLLNNRVLYSLSRTLDNKDSLRQLTFVGKKSVPAALRKDVWAPMATVTFKESLMGTNTFRMLREFRRMHETSYSKELLQKPKKERIRILMNQKANSVADLAESIRIEMDRIKKVADPPPLGKGQKARKDPPIKLPIPQDGDVVVKWSNIYDAQYAKAWPRVVIHGHLQRDGRHTAPAEGNKKMKKEVRMVREIREAKKEIADEIMASRAKSAKETTSITL</sequence>
<evidence type="ECO:0000256" key="7">
    <source>
        <dbReference type="ARBA" id="ARBA00023274"/>
    </source>
</evidence>
<comment type="subcellular location">
    <subcellularLocation>
        <location evidence="1">Mitochondrion</location>
    </subcellularLocation>
</comment>
<proteinExistence type="inferred from homology"/>
<dbReference type="GO" id="GO:0003735">
    <property type="term" value="F:structural constituent of ribosome"/>
    <property type="evidence" value="ECO:0007669"/>
    <property type="project" value="TreeGrafter"/>
</dbReference>
<evidence type="ECO:0000313" key="10">
    <source>
        <dbReference type="EMBL" id="PUU77356.1"/>
    </source>
</evidence>
<organism evidence="10 11">
    <name type="scientific">Tuber borchii</name>
    <name type="common">White truffle</name>
    <dbReference type="NCBI Taxonomy" id="42251"/>
    <lineage>
        <taxon>Eukaryota</taxon>
        <taxon>Fungi</taxon>
        <taxon>Dikarya</taxon>
        <taxon>Ascomycota</taxon>
        <taxon>Pezizomycotina</taxon>
        <taxon>Pezizomycetes</taxon>
        <taxon>Pezizales</taxon>
        <taxon>Tuberaceae</taxon>
        <taxon>Tuber</taxon>
    </lineage>
</organism>
<dbReference type="GO" id="GO:0003697">
    <property type="term" value="F:single-stranded DNA binding"/>
    <property type="evidence" value="ECO:0007669"/>
    <property type="project" value="InterPro"/>
</dbReference>
<reference evidence="10 11" key="1">
    <citation type="submission" date="2017-04" db="EMBL/GenBank/DDBJ databases">
        <title>Draft genome sequence of Tuber borchii Vittad., a whitish edible truffle.</title>
        <authorList>
            <consortium name="DOE Joint Genome Institute"/>
            <person name="Murat C."/>
            <person name="Kuo A."/>
            <person name="Barry K.W."/>
            <person name="Clum A."/>
            <person name="Dockter R.B."/>
            <person name="Fauchery L."/>
            <person name="Iotti M."/>
            <person name="Kohler A."/>
            <person name="Labutti K."/>
            <person name="Lindquist E.A."/>
            <person name="Lipzen A."/>
            <person name="Ohm R.A."/>
            <person name="Wang M."/>
            <person name="Grigoriev I.V."/>
            <person name="Zambonelli A."/>
            <person name="Martin F.M."/>
        </authorList>
    </citation>
    <scope>NUCLEOTIDE SEQUENCE [LARGE SCALE GENOMIC DNA]</scope>
    <source>
        <strain evidence="10 11">Tbo3840</strain>
    </source>
</reference>
<evidence type="ECO:0000256" key="2">
    <source>
        <dbReference type="ARBA" id="ARBA00010741"/>
    </source>
</evidence>
<keyword evidence="4" id="KW-0805">Transcription regulation</keyword>
<dbReference type="PANTHER" id="PTHR28184:SF1">
    <property type="entry name" value="LARGE RIBOSOMAL SUBUNIT PROTEIN ML67"/>
    <property type="match status" value="1"/>
</dbReference>
<dbReference type="GO" id="GO:0005739">
    <property type="term" value="C:mitochondrion"/>
    <property type="evidence" value="ECO:0007669"/>
    <property type="project" value="UniProtKB-SubCell"/>
</dbReference>
<feature type="region of interest" description="Disordered" evidence="9">
    <location>
        <begin position="164"/>
        <end position="184"/>
    </location>
</feature>
<evidence type="ECO:0000256" key="1">
    <source>
        <dbReference type="ARBA" id="ARBA00004173"/>
    </source>
</evidence>
<keyword evidence="5" id="KW-0496">Mitochondrion</keyword>
<dbReference type="InterPro" id="IPR024629">
    <property type="entry name" value="Ribosomal_mL67"/>
</dbReference>